<dbReference type="EMBL" id="JABUOH010000003">
    <property type="protein sequence ID" value="NWN45501.1"/>
    <property type="molecule type" value="Genomic_DNA"/>
</dbReference>
<comment type="caution">
    <text evidence="2">The sequence shown here is derived from an EMBL/GenBank/DDBJ whole genome shotgun (WGS) entry which is preliminary data.</text>
</comment>
<reference evidence="2 3" key="1">
    <citation type="submission" date="2020-06" db="EMBL/GenBank/DDBJ databases">
        <title>Draft genome sequence of Candidatus Phytoplasma pruni (X-disease group, subgroup 16SrIII-B) strain ChTDIII from Argentina.</title>
        <authorList>
            <person name="Fernandez F.D."/>
            <person name="Zuebert C."/>
            <person name="Huettel B."/>
            <person name="Kube M."/>
            <person name="Conci L.R."/>
        </authorList>
    </citation>
    <scope>NUCLEOTIDE SEQUENCE [LARGE SCALE GENOMIC DNA]</scope>
    <source>
        <strain evidence="2 3">ChTDIII</strain>
    </source>
</reference>
<evidence type="ECO:0000313" key="3">
    <source>
        <dbReference type="Proteomes" id="UP000568109"/>
    </source>
</evidence>
<keyword evidence="3" id="KW-1185">Reference proteome</keyword>
<evidence type="ECO:0000256" key="1">
    <source>
        <dbReference type="SAM" id="Phobius"/>
    </source>
</evidence>
<evidence type="ECO:0008006" key="4">
    <source>
        <dbReference type="Google" id="ProtNLM"/>
    </source>
</evidence>
<gene>
    <name evidence="2" type="ORF">HR065_00175</name>
</gene>
<evidence type="ECO:0000313" key="2">
    <source>
        <dbReference type="EMBL" id="NWN45501.1"/>
    </source>
</evidence>
<dbReference type="RefSeq" id="WP_178733902.1">
    <property type="nucleotide sequence ID" value="NZ_JABUOH010000003.1"/>
</dbReference>
<proteinExistence type="predicted"/>
<organism evidence="2 3">
    <name type="scientific">Candidatus Phytoplasma pruni</name>
    <dbReference type="NCBI Taxonomy" id="479893"/>
    <lineage>
        <taxon>Bacteria</taxon>
        <taxon>Bacillati</taxon>
        <taxon>Mycoplasmatota</taxon>
        <taxon>Mollicutes</taxon>
        <taxon>Acholeplasmatales</taxon>
        <taxon>Acholeplasmataceae</taxon>
        <taxon>Candidatus Phytoplasma</taxon>
        <taxon>16SrIII (X-disease group)</taxon>
    </lineage>
</organism>
<protein>
    <recommendedName>
        <fullName evidence="4">Transmembrane protein</fullName>
    </recommendedName>
</protein>
<sequence length="302" mass="34590">MNSNNQLFPQKQKNTKKIIIISLISLVGLILTIGSIFCIVSYRKENKNKENNARNKTMEPTTIREAQQFLDEIKNQIISNPNLNAQQRQNVEGIINGLKTFTKTMPIEPLQQIQRNVENLLQNSDGDSLSKSNLKKKLENEFNPQQIQLLKGLFKFLTKVKAKIPTPHQNGQQTVQLENIIWDVVENEYLQQNPQFKNKLIEVKNFVTTHSPIKINQIPVVKEQLMENIIKTVLSGDLEQAKTQANEIMPTLSNSIDWENVYKLLGYIATNDDEKNILKKAGENLINQLLKFYKKGLSNPAI</sequence>
<dbReference type="AlphaFoldDB" id="A0A851HBV6"/>
<accession>A0A851HBV6</accession>
<keyword evidence="1" id="KW-0812">Transmembrane</keyword>
<name>A0A851HBV6_9MOLU</name>
<keyword evidence="1" id="KW-1133">Transmembrane helix</keyword>
<feature type="transmembrane region" description="Helical" evidence="1">
    <location>
        <begin position="20"/>
        <end position="42"/>
    </location>
</feature>
<dbReference type="Proteomes" id="UP000568109">
    <property type="component" value="Unassembled WGS sequence"/>
</dbReference>
<keyword evidence="1" id="KW-0472">Membrane</keyword>